<evidence type="ECO:0000256" key="1">
    <source>
        <dbReference type="SAM" id="MobiDB-lite"/>
    </source>
</evidence>
<dbReference type="AlphaFoldDB" id="A0A919XPG2"/>
<keyword evidence="2" id="KW-0812">Transmembrane</keyword>
<dbReference type="SUPFAM" id="SSF47781">
    <property type="entry name" value="RuvA domain 2-like"/>
    <property type="match status" value="1"/>
</dbReference>
<dbReference type="PANTHER" id="PTHR21180:SF32">
    <property type="entry name" value="ENDONUCLEASE_EXONUCLEASE_PHOSPHATASE FAMILY DOMAIN-CONTAINING PROTEIN 1"/>
    <property type="match status" value="1"/>
</dbReference>
<organism evidence="4 5">
    <name type="scientific">Paenibacillus antibioticophila</name>
    <dbReference type="NCBI Taxonomy" id="1274374"/>
    <lineage>
        <taxon>Bacteria</taxon>
        <taxon>Bacillati</taxon>
        <taxon>Bacillota</taxon>
        <taxon>Bacilli</taxon>
        <taxon>Bacillales</taxon>
        <taxon>Paenibacillaceae</taxon>
        <taxon>Paenibacillus</taxon>
    </lineage>
</organism>
<dbReference type="GO" id="GO:0006281">
    <property type="term" value="P:DNA repair"/>
    <property type="evidence" value="ECO:0007669"/>
    <property type="project" value="InterPro"/>
</dbReference>
<proteinExistence type="predicted"/>
<evidence type="ECO:0000313" key="4">
    <source>
        <dbReference type="EMBL" id="GIO35986.1"/>
    </source>
</evidence>
<feature type="domain" description="Helix-hairpin-helix DNA-binding motif class 1" evidence="3">
    <location>
        <begin position="112"/>
        <end position="131"/>
    </location>
</feature>
<dbReference type="InterPro" id="IPR010994">
    <property type="entry name" value="RuvA_2-like"/>
</dbReference>
<evidence type="ECO:0000259" key="3">
    <source>
        <dbReference type="SMART" id="SM00278"/>
    </source>
</evidence>
<dbReference type="NCBIfam" id="TIGR00426">
    <property type="entry name" value="competence protein ComEA helix-hairpin-helix repeat region"/>
    <property type="match status" value="1"/>
</dbReference>
<dbReference type="Pfam" id="PF12836">
    <property type="entry name" value="HHH_3"/>
    <property type="match status" value="1"/>
</dbReference>
<dbReference type="Gene3D" id="1.10.150.280">
    <property type="entry name" value="AF1531-like domain"/>
    <property type="match status" value="1"/>
</dbReference>
<dbReference type="SMART" id="SM00278">
    <property type="entry name" value="HhH1"/>
    <property type="match status" value="2"/>
</dbReference>
<keyword evidence="2" id="KW-0472">Membrane</keyword>
<accession>A0A919XPG2</accession>
<dbReference type="GO" id="GO:0015628">
    <property type="term" value="P:protein secretion by the type II secretion system"/>
    <property type="evidence" value="ECO:0007669"/>
    <property type="project" value="TreeGrafter"/>
</dbReference>
<feature type="transmembrane region" description="Helical" evidence="2">
    <location>
        <begin position="6"/>
        <end position="25"/>
    </location>
</feature>
<name>A0A919XPG2_9BACL</name>
<dbReference type="GO" id="GO:0003677">
    <property type="term" value="F:DNA binding"/>
    <property type="evidence" value="ECO:0007669"/>
    <property type="project" value="InterPro"/>
</dbReference>
<dbReference type="Proteomes" id="UP000681162">
    <property type="component" value="Unassembled WGS sequence"/>
</dbReference>
<feature type="compositionally biased region" description="Polar residues" evidence="1">
    <location>
        <begin position="83"/>
        <end position="94"/>
    </location>
</feature>
<feature type="compositionally biased region" description="Low complexity" evidence="1">
    <location>
        <begin position="52"/>
        <end position="80"/>
    </location>
</feature>
<dbReference type="PANTHER" id="PTHR21180">
    <property type="entry name" value="ENDONUCLEASE/EXONUCLEASE/PHOSPHATASE FAMILY DOMAIN-CONTAINING PROTEIN 1"/>
    <property type="match status" value="1"/>
</dbReference>
<keyword evidence="2" id="KW-1133">Transmembrane helix</keyword>
<evidence type="ECO:0000313" key="5">
    <source>
        <dbReference type="Proteomes" id="UP000681162"/>
    </source>
</evidence>
<comment type="caution">
    <text evidence="4">The sequence shown here is derived from an EMBL/GenBank/DDBJ whole genome shotgun (WGS) entry which is preliminary data.</text>
</comment>
<protein>
    <recommendedName>
        <fullName evidence="3">Helix-hairpin-helix DNA-binding motif class 1 domain-containing protein</fullName>
    </recommendedName>
</protein>
<dbReference type="InterPro" id="IPR004509">
    <property type="entry name" value="Competence_ComEA_HhH"/>
</dbReference>
<reference evidence="4 5" key="1">
    <citation type="submission" date="2021-03" db="EMBL/GenBank/DDBJ databases">
        <title>Antimicrobial resistance genes in bacteria isolated from Japanese honey, and their potential for conferring macrolide and lincosamide resistance in the American foulbrood pathogen Paenibacillus larvae.</title>
        <authorList>
            <person name="Okamoto M."/>
            <person name="Kumagai M."/>
            <person name="Kanamori H."/>
            <person name="Takamatsu D."/>
        </authorList>
    </citation>
    <scope>NUCLEOTIDE SEQUENCE [LARGE SCALE GENOMIC DNA]</scope>
    <source>
        <strain evidence="4 5">J41TS12</strain>
    </source>
</reference>
<dbReference type="InterPro" id="IPR051675">
    <property type="entry name" value="Endo/Exo/Phosphatase_dom_1"/>
</dbReference>
<evidence type="ECO:0000256" key="2">
    <source>
        <dbReference type="SAM" id="Phobius"/>
    </source>
</evidence>
<dbReference type="EMBL" id="BORR01000002">
    <property type="protein sequence ID" value="GIO35986.1"/>
    <property type="molecule type" value="Genomic_DNA"/>
</dbReference>
<gene>
    <name evidence="4" type="ORF">J41TS12_08470</name>
</gene>
<feature type="region of interest" description="Disordered" evidence="1">
    <location>
        <begin position="52"/>
        <end position="94"/>
    </location>
</feature>
<feature type="domain" description="Helix-hairpin-helix DNA-binding motif class 1" evidence="3">
    <location>
        <begin position="142"/>
        <end position="161"/>
    </location>
</feature>
<sequence>MIRKGYVITSLISAIAGAALVWFAAGDRQDRIIDDWIPLNMEIAAAVSLQETAAEPKVETTTPPETGPTATDTLQAQAAAEKSSATPLLQTSQSETPAAASNVISINTASITELMEIPGIGEKKAQAIIEYRTSHGLFKSIEDLTKVKGIGDKMLEKMKPHIGL</sequence>
<dbReference type="InterPro" id="IPR003583">
    <property type="entry name" value="Hlx-hairpin-Hlx_DNA-bd_motif"/>
</dbReference>
<keyword evidence="5" id="KW-1185">Reference proteome</keyword>
<dbReference type="RefSeq" id="WP_249412866.1">
    <property type="nucleotide sequence ID" value="NZ_BORR01000002.1"/>
</dbReference>
<dbReference type="GO" id="GO:0015627">
    <property type="term" value="C:type II protein secretion system complex"/>
    <property type="evidence" value="ECO:0007669"/>
    <property type="project" value="TreeGrafter"/>
</dbReference>